<dbReference type="PATRIC" id="fig|60890.4.peg.3424"/>
<feature type="transmembrane region" description="Helical" evidence="6">
    <location>
        <begin position="272"/>
        <end position="297"/>
    </location>
</feature>
<evidence type="ECO:0000256" key="5">
    <source>
        <dbReference type="ARBA" id="ARBA00023136"/>
    </source>
</evidence>
<evidence type="ECO:0000256" key="6">
    <source>
        <dbReference type="SAM" id="Phobius"/>
    </source>
</evidence>
<evidence type="ECO:0000313" key="8">
    <source>
        <dbReference type="Proteomes" id="UP000092565"/>
    </source>
</evidence>
<evidence type="ECO:0000256" key="1">
    <source>
        <dbReference type="ARBA" id="ARBA00004141"/>
    </source>
</evidence>
<keyword evidence="5 6" id="KW-0472">Membrane</keyword>
<feature type="transmembrane region" description="Helical" evidence="6">
    <location>
        <begin position="12"/>
        <end position="34"/>
    </location>
</feature>
<name>A0A1B0ZW48_9RHOB</name>
<feature type="transmembrane region" description="Helical" evidence="6">
    <location>
        <begin position="183"/>
        <end position="203"/>
    </location>
</feature>
<dbReference type="PANTHER" id="PTHR43243:SF4">
    <property type="entry name" value="CATIONIC AMINO ACID TRANSPORTER 4"/>
    <property type="match status" value="1"/>
</dbReference>
<dbReference type="InterPro" id="IPR002293">
    <property type="entry name" value="AA/rel_permease1"/>
</dbReference>
<feature type="transmembrane region" description="Helical" evidence="6">
    <location>
        <begin position="223"/>
        <end position="243"/>
    </location>
</feature>
<dbReference type="PANTHER" id="PTHR43243">
    <property type="entry name" value="INNER MEMBRANE TRANSPORTER YGJI-RELATED"/>
    <property type="match status" value="1"/>
</dbReference>
<keyword evidence="3 6" id="KW-0812">Transmembrane</keyword>
<protein>
    <submittedName>
        <fullName evidence="7">Amino acid permease</fullName>
    </submittedName>
</protein>
<dbReference type="PIRSF" id="PIRSF006060">
    <property type="entry name" value="AA_transporter"/>
    <property type="match status" value="1"/>
</dbReference>
<feature type="transmembrane region" description="Helical" evidence="6">
    <location>
        <begin position="318"/>
        <end position="339"/>
    </location>
</feature>
<feature type="transmembrane region" description="Helical" evidence="6">
    <location>
        <begin position="345"/>
        <end position="363"/>
    </location>
</feature>
<feature type="transmembrane region" description="Helical" evidence="6">
    <location>
        <begin position="86"/>
        <end position="106"/>
    </location>
</feature>
<organism evidence="7 8">
    <name type="scientific">Phaeobacter gallaeciensis</name>
    <dbReference type="NCBI Taxonomy" id="60890"/>
    <lineage>
        <taxon>Bacteria</taxon>
        <taxon>Pseudomonadati</taxon>
        <taxon>Pseudomonadota</taxon>
        <taxon>Alphaproteobacteria</taxon>
        <taxon>Rhodobacterales</taxon>
        <taxon>Roseobacteraceae</taxon>
        <taxon>Phaeobacter</taxon>
    </lineage>
</organism>
<feature type="transmembrane region" description="Helical" evidence="6">
    <location>
        <begin position="375"/>
        <end position="398"/>
    </location>
</feature>
<proteinExistence type="predicted"/>
<dbReference type="Gene3D" id="1.20.1740.10">
    <property type="entry name" value="Amino acid/polyamine transporter I"/>
    <property type="match status" value="1"/>
</dbReference>
<evidence type="ECO:0000313" key="7">
    <source>
        <dbReference type="EMBL" id="ANP38389.1"/>
    </source>
</evidence>
<sequence length="399" mass="40602">MAEPLKRRIGLGLLTAYGVGVMVGAGIYVLVGAVVADAGIWAPLSFVLAGLIAAPTALSYAEFSSRLPEAAGEAAFVGQGFGSQSLALLVGLAVVVAGTVSAGAVLRGGAGYLTAATGVNGTLAIIAMGLALVAVAVIGVLESLSLAAVFTAIELTGLALVIWAGGTGDVSPDWALPQDLPGITVWAGLGLGAVLAFFAFIGFEDIVNMAEEVSEPTRTMPKAILLSLTITSIIYALVCWAAVRTVPVADLSQSSSPLALVWQTARGSNPDFLSYIAVFAALNGILAQIVMASRVLFGLGKRSPALALFHHAHPRFGTPVLATLVLGAAVILTALFFSVDRLAEVTSSVLLSVFVLVNLALILQKRHAPGAPFQVPMTVPIVGLVLSTIALITAVGGML</sequence>
<dbReference type="OrthoDB" id="7065842at2"/>
<dbReference type="GO" id="GO:0015171">
    <property type="term" value="F:amino acid transmembrane transporter activity"/>
    <property type="evidence" value="ECO:0007669"/>
    <property type="project" value="TreeGrafter"/>
</dbReference>
<comment type="subcellular location">
    <subcellularLocation>
        <location evidence="1">Membrane</location>
        <topology evidence="1">Multi-pass membrane protein</topology>
    </subcellularLocation>
</comment>
<feature type="transmembrane region" description="Helical" evidence="6">
    <location>
        <begin position="40"/>
        <end position="61"/>
    </location>
</feature>
<dbReference type="AlphaFoldDB" id="A0A1B0ZW48"/>
<evidence type="ECO:0000256" key="2">
    <source>
        <dbReference type="ARBA" id="ARBA00022448"/>
    </source>
</evidence>
<feature type="transmembrane region" description="Helical" evidence="6">
    <location>
        <begin position="112"/>
        <end position="137"/>
    </location>
</feature>
<evidence type="ECO:0000256" key="4">
    <source>
        <dbReference type="ARBA" id="ARBA00022989"/>
    </source>
</evidence>
<dbReference type="Proteomes" id="UP000092565">
    <property type="component" value="Chromosome"/>
</dbReference>
<evidence type="ECO:0000256" key="3">
    <source>
        <dbReference type="ARBA" id="ARBA00022692"/>
    </source>
</evidence>
<dbReference type="Pfam" id="PF13520">
    <property type="entry name" value="AA_permease_2"/>
    <property type="match status" value="1"/>
</dbReference>
<feature type="transmembrane region" description="Helical" evidence="6">
    <location>
        <begin position="144"/>
        <end position="163"/>
    </location>
</feature>
<keyword evidence="8" id="KW-1185">Reference proteome</keyword>
<gene>
    <name evidence="7" type="ORF">JL2886_03516</name>
</gene>
<keyword evidence="2" id="KW-0813">Transport</keyword>
<reference evidence="7 8" key="1">
    <citation type="submission" date="2016-04" db="EMBL/GenBank/DDBJ databases">
        <authorList>
            <person name="Evans L.H."/>
            <person name="Alamgir A."/>
            <person name="Owens N."/>
            <person name="Weber N.D."/>
            <person name="Virtaneva K."/>
            <person name="Barbian K."/>
            <person name="Babar A."/>
            <person name="Rosenke K."/>
        </authorList>
    </citation>
    <scope>NUCLEOTIDE SEQUENCE [LARGE SCALE GENOMIC DNA]</scope>
    <source>
        <strain evidence="7 8">JL2886</strain>
    </source>
</reference>
<accession>A0A1B0ZW48</accession>
<keyword evidence="4 6" id="KW-1133">Transmembrane helix</keyword>
<dbReference type="RefSeq" id="WP_065273050.1">
    <property type="nucleotide sequence ID" value="NZ_CP015124.1"/>
</dbReference>
<dbReference type="EMBL" id="CP015124">
    <property type="protein sequence ID" value="ANP38389.1"/>
    <property type="molecule type" value="Genomic_DNA"/>
</dbReference>
<dbReference type="GO" id="GO:0016020">
    <property type="term" value="C:membrane"/>
    <property type="evidence" value="ECO:0007669"/>
    <property type="project" value="UniProtKB-SubCell"/>
</dbReference>